<keyword evidence="2" id="KW-1185">Reference proteome</keyword>
<dbReference type="EMBL" id="RKMH01000009">
    <property type="protein sequence ID" value="RPA59528.1"/>
    <property type="molecule type" value="Genomic_DNA"/>
</dbReference>
<dbReference type="PANTHER" id="PTHR10668">
    <property type="entry name" value="PHYTOENE DEHYDROGENASE"/>
    <property type="match status" value="1"/>
</dbReference>
<dbReference type="Proteomes" id="UP000267536">
    <property type="component" value="Unassembled WGS sequence"/>
</dbReference>
<gene>
    <name evidence="1" type="ORF">EF294_13770</name>
</gene>
<dbReference type="SUPFAM" id="SSF51905">
    <property type="entry name" value="FAD/NAD(P)-binding domain"/>
    <property type="match status" value="1"/>
</dbReference>
<proteinExistence type="predicted"/>
<dbReference type="InterPro" id="IPR036188">
    <property type="entry name" value="FAD/NAD-bd_sf"/>
</dbReference>
<comment type="caution">
    <text evidence="1">The sequence shown here is derived from an EMBL/GenBank/DDBJ whole genome shotgun (WGS) entry which is preliminary data.</text>
</comment>
<protein>
    <submittedName>
        <fullName evidence="1">NAD(P)/FAD-dependent oxidoreductase</fullName>
    </submittedName>
</protein>
<dbReference type="AlphaFoldDB" id="A0A3N4GC98"/>
<sequence length="473" mass="49772">MTRAVVVGSGPNGLAAAVRLAQAGLVVEVREAAGEIGGGTRSSELMRPGVLHDHCSAFHPLGVASPFLTSLPLERYGLRWRWPEIDCAHPLDDGTAGLLYRDLDATARALGVDGARWKALFGPLAERMDDVASEILRPVAHLPRHPLVLARTGVRVLPPATVLARSLRTPQARALLTGMAAHGFTRLDRPGSSAAGVMLVAAGHRYGWPVAQGGSSSITAALAALLADLGGHVRTGVHVRDRADLADADVVVLDVLPEAAAQILGDAMPRRIRRTFGRRRPRAAAFKVDYVIDGEVGWSAPGCERAGTVHLGGTFTEIADAERQVLAGTMPQRPFTLVGQQWLADPGRVAGNLRPLWAYAHVPAGYDGPAAEAITAQIERFAPGFAERIVDLRVASPAQLAQDNPNYVAGDIGGGPNDLLHLVARPRVTMRPYGTGVDGVYLCSSSTPPGGGVHGMCGFHAAGAALADLDRQR</sequence>
<reference evidence="1 2" key="1">
    <citation type="submission" date="2018-11" db="EMBL/GenBank/DDBJ databases">
        <title>Draft genome sequence of Gordonia sp. RS15-1S isolated from rice stems.</title>
        <authorList>
            <person name="Muangham S."/>
        </authorList>
    </citation>
    <scope>NUCLEOTIDE SEQUENCE [LARGE SCALE GENOMIC DNA]</scope>
    <source>
        <strain evidence="1 2">RS15-1S</strain>
    </source>
</reference>
<organism evidence="1 2">
    <name type="scientific">Gordonia oryzae</name>
    <dbReference type="NCBI Taxonomy" id="2487349"/>
    <lineage>
        <taxon>Bacteria</taxon>
        <taxon>Bacillati</taxon>
        <taxon>Actinomycetota</taxon>
        <taxon>Actinomycetes</taxon>
        <taxon>Mycobacteriales</taxon>
        <taxon>Gordoniaceae</taxon>
        <taxon>Gordonia</taxon>
    </lineage>
</organism>
<dbReference type="RefSeq" id="WP_123930869.1">
    <property type="nucleotide sequence ID" value="NZ_JBPSDP010000008.1"/>
</dbReference>
<name>A0A3N4GC98_9ACTN</name>
<dbReference type="OrthoDB" id="833207at2"/>
<dbReference type="Gene3D" id="3.50.50.60">
    <property type="entry name" value="FAD/NAD(P)-binding domain"/>
    <property type="match status" value="1"/>
</dbReference>
<dbReference type="PANTHER" id="PTHR10668:SF105">
    <property type="entry name" value="DEHYDROGENASE-RELATED"/>
    <property type="match status" value="1"/>
</dbReference>
<evidence type="ECO:0000313" key="2">
    <source>
        <dbReference type="Proteomes" id="UP000267536"/>
    </source>
</evidence>
<dbReference type="Pfam" id="PF13450">
    <property type="entry name" value="NAD_binding_8"/>
    <property type="match status" value="1"/>
</dbReference>
<dbReference type="PRINTS" id="PR00411">
    <property type="entry name" value="PNDRDTASEI"/>
</dbReference>
<accession>A0A3N4GC98</accession>
<evidence type="ECO:0000313" key="1">
    <source>
        <dbReference type="EMBL" id="RPA59528.1"/>
    </source>
</evidence>